<evidence type="ECO:0000313" key="3">
    <source>
        <dbReference type="Proteomes" id="UP000240739"/>
    </source>
</evidence>
<feature type="transmembrane region" description="Helical" evidence="1">
    <location>
        <begin position="45"/>
        <end position="64"/>
    </location>
</feature>
<comment type="caution">
    <text evidence="2">The sequence shown here is derived from an EMBL/GenBank/DDBJ whole genome shotgun (WGS) entry which is preliminary data.</text>
</comment>
<evidence type="ECO:0000313" key="2">
    <source>
        <dbReference type="EMBL" id="PTL59121.1"/>
    </source>
</evidence>
<feature type="transmembrane region" description="Helical" evidence="1">
    <location>
        <begin position="76"/>
        <end position="95"/>
    </location>
</feature>
<proteinExistence type="predicted"/>
<reference evidence="2 3" key="1">
    <citation type="submission" date="2018-03" db="EMBL/GenBank/DDBJ databases">
        <title>Aquarubrobacter algicola gen. nov., sp. nov., a novel actinobacterium isolated from shallow eutrophic lake during the end of cyanobacterial harmful algal blooms.</title>
        <authorList>
            <person name="Chun S.J."/>
        </authorList>
    </citation>
    <scope>NUCLEOTIDE SEQUENCE [LARGE SCALE GENOMIC DNA]</scope>
    <source>
        <strain evidence="2 3">Seoho-28</strain>
    </source>
</reference>
<name>A0A2T4UIQ3_9ACTN</name>
<keyword evidence="1" id="KW-1133">Transmembrane helix</keyword>
<accession>A0A2T4UIQ3</accession>
<sequence>MLRDDLRRGPVPLLVAVALGVLLGLAARAGDHAPVGTVGAATALGGPWLVVAFAAGAVGARVGAGGRVARRREARAGAVRGAVCVIAGVVVYYAMMWLVERRTGPGYAVPVATAWSLGGVVVGGSFGALGAAWRTGGPWASRWAAVLGGALLGEAVVLRALWERPDLERVAALQALAALVLVAALAPRPRAWPAALPVLASTAGAFALAALVLREGARAAGWAGA</sequence>
<feature type="transmembrane region" description="Helical" evidence="1">
    <location>
        <begin position="107"/>
        <end position="131"/>
    </location>
</feature>
<feature type="transmembrane region" description="Helical" evidence="1">
    <location>
        <begin position="194"/>
        <end position="213"/>
    </location>
</feature>
<dbReference type="Proteomes" id="UP000240739">
    <property type="component" value="Unassembled WGS sequence"/>
</dbReference>
<keyword evidence="1" id="KW-0812">Transmembrane</keyword>
<dbReference type="AlphaFoldDB" id="A0A2T4UIQ3"/>
<keyword evidence="1" id="KW-0472">Membrane</keyword>
<evidence type="ECO:0000256" key="1">
    <source>
        <dbReference type="SAM" id="Phobius"/>
    </source>
</evidence>
<dbReference type="InterPro" id="IPR045393">
    <property type="entry name" value="DUF6518"/>
</dbReference>
<feature type="transmembrane region" description="Helical" evidence="1">
    <location>
        <begin position="143"/>
        <end position="162"/>
    </location>
</feature>
<protein>
    <submittedName>
        <fullName evidence="2">Uncharacterized protein</fullName>
    </submittedName>
</protein>
<dbReference type="EMBL" id="PYYB01000001">
    <property type="protein sequence ID" value="PTL59121.1"/>
    <property type="molecule type" value="Genomic_DNA"/>
</dbReference>
<organism evidence="2 3">
    <name type="scientific">Paraconexibacter algicola</name>
    <dbReference type="NCBI Taxonomy" id="2133960"/>
    <lineage>
        <taxon>Bacteria</taxon>
        <taxon>Bacillati</taxon>
        <taxon>Actinomycetota</taxon>
        <taxon>Thermoleophilia</taxon>
        <taxon>Solirubrobacterales</taxon>
        <taxon>Paraconexibacteraceae</taxon>
        <taxon>Paraconexibacter</taxon>
    </lineage>
</organism>
<dbReference type="Pfam" id="PF20128">
    <property type="entry name" value="DUF6518"/>
    <property type="match status" value="1"/>
</dbReference>
<gene>
    <name evidence="2" type="ORF">C7Y72_05390</name>
</gene>
<keyword evidence="3" id="KW-1185">Reference proteome</keyword>
<dbReference type="RefSeq" id="WP_107567557.1">
    <property type="nucleotide sequence ID" value="NZ_PYYB01000001.1"/>
</dbReference>